<keyword evidence="3" id="KW-0735">Signal-anchor</keyword>
<keyword evidence="2" id="KW-0201">Cytochrome c-type biogenesis</keyword>
<dbReference type="EMBL" id="FOQG01000003">
    <property type="protein sequence ID" value="SFH90727.1"/>
    <property type="molecule type" value="Genomic_DNA"/>
</dbReference>
<dbReference type="GO" id="GO:0016491">
    <property type="term" value="F:oxidoreductase activity"/>
    <property type="evidence" value="ECO:0007669"/>
    <property type="project" value="InterPro"/>
</dbReference>
<keyword evidence="4" id="KW-1015">Disulfide bond</keyword>
<dbReference type="InterPro" id="IPR013766">
    <property type="entry name" value="Thioredoxin_domain"/>
</dbReference>
<dbReference type="InterPro" id="IPR050553">
    <property type="entry name" value="Thioredoxin_ResA/DsbE_sf"/>
</dbReference>
<feature type="domain" description="Thioredoxin" evidence="6">
    <location>
        <begin position="20"/>
        <end position="162"/>
    </location>
</feature>
<keyword evidence="5" id="KW-0676">Redox-active center</keyword>
<dbReference type="GO" id="GO:0017004">
    <property type="term" value="P:cytochrome complex assembly"/>
    <property type="evidence" value="ECO:0007669"/>
    <property type="project" value="UniProtKB-KW"/>
</dbReference>
<proteinExistence type="predicted"/>
<keyword evidence="3" id="KW-0812">Transmembrane</keyword>
<keyword evidence="7" id="KW-0413">Isomerase</keyword>
<reference evidence="7 8" key="1">
    <citation type="submission" date="2016-10" db="EMBL/GenBank/DDBJ databases">
        <authorList>
            <person name="de Groot N.N."/>
        </authorList>
    </citation>
    <scope>NUCLEOTIDE SEQUENCE [LARGE SCALE GENOMIC DNA]</scope>
    <source>
        <strain evidence="7 8">CGMCC 1.11156</strain>
    </source>
</reference>
<evidence type="ECO:0000256" key="5">
    <source>
        <dbReference type="ARBA" id="ARBA00023284"/>
    </source>
</evidence>
<dbReference type="InterPro" id="IPR017937">
    <property type="entry name" value="Thioredoxin_CS"/>
</dbReference>
<dbReference type="PANTHER" id="PTHR42852:SF6">
    <property type="entry name" value="THIOL:DISULFIDE INTERCHANGE PROTEIN DSBE"/>
    <property type="match status" value="1"/>
</dbReference>
<dbReference type="InterPro" id="IPR000866">
    <property type="entry name" value="AhpC/TSA"/>
</dbReference>
<evidence type="ECO:0000256" key="4">
    <source>
        <dbReference type="ARBA" id="ARBA00023157"/>
    </source>
</evidence>
<organism evidence="7 8">
    <name type="scientific">Nocardioides psychrotolerans</name>
    <dbReference type="NCBI Taxonomy" id="1005945"/>
    <lineage>
        <taxon>Bacteria</taxon>
        <taxon>Bacillati</taxon>
        <taxon>Actinomycetota</taxon>
        <taxon>Actinomycetes</taxon>
        <taxon>Propionibacteriales</taxon>
        <taxon>Nocardioidaceae</taxon>
        <taxon>Nocardioides</taxon>
    </lineage>
</organism>
<comment type="subcellular location">
    <subcellularLocation>
        <location evidence="1">Cell envelope</location>
    </subcellularLocation>
</comment>
<gene>
    <name evidence="7" type="ORF">SAMN05216561_103103</name>
</gene>
<evidence type="ECO:0000313" key="8">
    <source>
        <dbReference type="Proteomes" id="UP000198649"/>
    </source>
</evidence>
<dbReference type="Pfam" id="PF00578">
    <property type="entry name" value="AhpC-TSA"/>
    <property type="match status" value="1"/>
</dbReference>
<evidence type="ECO:0000313" key="7">
    <source>
        <dbReference type="EMBL" id="SFH90727.1"/>
    </source>
</evidence>
<dbReference type="CDD" id="cd02966">
    <property type="entry name" value="TlpA_like_family"/>
    <property type="match status" value="1"/>
</dbReference>
<dbReference type="GO" id="GO:0016853">
    <property type="term" value="F:isomerase activity"/>
    <property type="evidence" value="ECO:0007669"/>
    <property type="project" value="UniProtKB-KW"/>
</dbReference>
<accession>A0A1I3DVG7</accession>
<name>A0A1I3DVG7_9ACTN</name>
<dbReference type="GO" id="GO:0030313">
    <property type="term" value="C:cell envelope"/>
    <property type="evidence" value="ECO:0007669"/>
    <property type="project" value="UniProtKB-SubCell"/>
</dbReference>
<evidence type="ECO:0000256" key="1">
    <source>
        <dbReference type="ARBA" id="ARBA00004196"/>
    </source>
</evidence>
<dbReference type="Gene3D" id="3.40.30.10">
    <property type="entry name" value="Glutaredoxin"/>
    <property type="match status" value="1"/>
</dbReference>
<evidence type="ECO:0000256" key="3">
    <source>
        <dbReference type="ARBA" id="ARBA00022968"/>
    </source>
</evidence>
<dbReference type="Proteomes" id="UP000198649">
    <property type="component" value="Unassembled WGS sequence"/>
</dbReference>
<keyword evidence="8" id="KW-1185">Reference proteome</keyword>
<dbReference type="PROSITE" id="PS00194">
    <property type="entry name" value="THIOREDOXIN_1"/>
    <property type="match status" value="1"/>
</dbReference>
<dbReference type="STRING" id="1005945.SAMN05216561_103103"/>
<dbReference type="SUPFAM" id="SSF52833">
    <property type="entry name" value="Thioredoxin-like"/>
    <property type="match status" value="1"/>
</dbReference>
<dbReference type="GO" id="GO:0016209">
    <property type="term" value="F:antioxidant activity"/>
    <property type="evidence" value="ECO:0007669"/>
    <property type="project" value="InterPro"/>
</dbReference>
<evidence type="ECO:0000259" key="6">
    <source>
        <dbReference type="PROSITE" id="PS51352"/>
    </source>
</evidence>
<sequence length="165" mass="17885">MAPVVALALLLSACTGGDDRPEVTTLPEVSLAGFDSAEEVDLAMLQGPMVVNLWASWCGPCAREMPVLADFDERYGDQVALLGINHLETRQDRAEALVARSGVTYDLLADPEGLVSDSPPFPFIQGLPFMAFVDADGTVVHMEFVVIESVDELKELSERYLDVTL</sequence>
<evidence type="ECO:0000256" key="2">
    <source>
        <dbReference type="ARBA" id="ARBA00022748"/>
    </source>
</evidence>
<protein>
    <submittedName>
        <fullName evidence="7">Thiol-disulfide isomerase or thioredoxin</fullName>
    </submittedName>
</protein>
<dbReference type="PANTHER" id="PTHR42852">
    <property type="entry name" value="THIOL:DISULFIDE INTERCHANGE PROTEIN DSBE"/>
    <property type="match status" value="1"/>
</dbReference>
<dbReference type="InterPro" id="IPR036249">
    <property type="entry name" value="Thioredoxin-like_sf"/>
</dbReference>
<dbReference type="PROSITE" id="PS51352">
    <property type="entry name" value="THIOREDOXIN_2"/>
    <property type="match status" value="1"/>
</dbReference>
<dbReference type="AlphaFoldDB" id="A0A1I3DVG7"/>